<dbReference type="InterPro" id="IPR058594">
    <property type="entry name" value="PB1-like_dom_pln"/>
</dbReference>
<feature type="domain" description="PB1-like" evidence="3">
    <location>
        <begin position="29"/>
        <end position="126"/>
    </location>
</feature>
<dbReference type="Pfam" id="PF03108">
    <property type="entry name" value="DBD_Tnp_Mut"/>
    <property type="match status" value="1"/>
</dbReference>
<organism evidence="4 5">
    <name type="scientific">Lactuca saligna</name>
    <name type="common">Willowleaf lettuce</name>
    <dbReference type="NCBI Taxonomy" id="75948"/>
    <lineage>
        <taxon>Eukaryota</taxon>
        <taxon>Viridiplantae</taxon>
        <taxon>Streptophyta</taxon>
        <taxon>Embryophyta</taxon>
        <taxon>Tracheophyta</taxon>
        <taxon>Spermatophyta</taxon>
        <taxon>Magnoliopsida</taxon>
        <taxon>eudicotyledons</taxon>
        <taxon>Gunneridae</taxon>
        <taxon>Pentapetalae</taxon>
        <taxon>asterids</taxon>
        <taxon>campanulids</taxon>
        <taxon>Asterales</taxon>
        <taxon>Asteraceae</taxon>
        <taxon>Cichorioideae</taxon>
        <taxon>Cichorieae</taxon>
        <taxon>Lactucinae</taxon>
        <taxon>Lactuca</taxon>
    </lineage>
</organism>
<gene>
    <name evidence="4" type="ORF">LSALG_LOCUS34465</name>
</gene>
<dbReference type="PANTHER" id="PTHR31973">
    <property type="entry name" value="POLYPROTEIN, PUTATIVE-RELATED"/>
    <property type="match status" value="1"/>
</dbReference>
<dbReference type="PANTHER" id="PTHR31973:SF190">
    <property type="entry name" value="MULE TRANSPOSASE DOMAIN-CONTAINING PROTEIN"/>
    <property type="match status" value="1"/>
</dbReference>
<feature type="compositionally biased region" description="Basic residues" evidence="1">
    <location>
        <begin position="578"/>
        <end position="592"/>
    </location>
</feature>
<dbReference type="Proteomes" id="UP001177003">
    <property type="component" value="Chromosome 8"/>
</dbReference>
<evidence type="ECO:0000313" key="4">
    <source>
        <dbReference type="EMBL" id="CAI9295531.1"/>
    </source>
</evidence>
<evidence type="ECO:0000259" key="2">
    <source>
        <dbReference type="Pfam" id="PF03108"/>
    </source>
</evidence>
<sequence length="661" mass="75806">MVLTLWNVRSKFSENPDLIEAYVELSSFCTFKIHHGGMFTKYPGRRYVGGSIDYVDYVDMDVFSVHELDDMMKEIGYINGEPIYYHFLIPEIEIDYGLLPLGNDSDVLLLSKHVANHKEIMVYTEHGTTRLHTYFMSPNQVVLEEINEPISPELNRKKFTSTEVGSCSRKLDLNENYDFSRSVVPFGHFDRDVLKDVGFQPASEELNKAQDVGPSKDFDPFFYMDHNDYQQMGDDDYQQMGDNEEIGDAISDETSTNGSASEDSDFLVDELNMVEDVEVNMKDFHSGVYSFPNLDNHQSFNAPDVIVDDDLEVIDTQLFESAGVEEDERKKLMRRLNKPTTCSSGVVHETAFYLGQIFKSSSEAKDYIKMHSIRTRRNIYFAKNDKQRIRAKCRGVVPEMTDFNKFNSKACDWLKKIPPKHWARAHISGRAHTDILLNNLCEVFNSKLLDARDKPIITCLEYIREYLMKRICIVQNVIDKSQGPLTPTATKLLDGVKKHASQYTCIFNGAEKTQVTGTMGEQFVVEHGAKNVPPLEEWVHPCYRLSTWNEMYKYKVQPINGRSMWPKSDCPTTLTPPKHTKQVGRPKKKRKRAQTEEPNNQGKSLTRKFLTVTCSKCKNKGHNSRSCKGQGGQTEVRNMVAGARSLARQRSREMEKRINPK</sequence>
<dbReference type="AlphaFoldDB" id="A0AA35ZNS1"/>
<name>A0AA35ZNS1_LACSI</name>
<dbReference type="EMBL" id="OX465084">
    <property type="protein sequence ID" value="CAI9295531.1"/>
    <property type="molecule type" value="Genomic_DNA"/>
</dbReference>
<reference evidence="4" key="1">
    <citation type="submission" date="2023-04" db="EMBL/GenBank/DDBJ databases">
        <authorList>
            <person name="Vijverberg K."/>
            <person name="Xiong W."/>
            <person name="Schranz E."/>
        </authorList>
    </citation>
    <scope>NUCLEOTIDE SEQUENCE</scope>
</reference>
<evidence type="ECO:0000313" key="5">
    <source>
        <dbReference type="Proteomes" id="UP001177003"/>
    </source>
</evidence>
<feature type="domain" description="Transposase MuDR plant" evidence="2">
    <location>
        <begin position="353"/>
        <end position="395"/>
    </location>
</feature>
<accession>A0AA35ZNS1</accession>
<protein>
    <recommendedName>
        <fullName evidence="6">Transposase MuDR plant domain-containing protein</fullName>
    </recommendedName>
</protein>
<feature type="region of interest" description="Disordered" evidence="1">
    <location>
        <begin position="565"/>
        <end position="604"/>
    </location>
</feature>
<evidence type="ECO:0000256" key="1">
    <source>
        <dbReference type="SAM" id="MobiDB-lite"/>
    </source>
</evidence>
<evidence type="ECO:0000259" key="3">
    <source>
        <dbReference type="Pfam" id="PF26130"/>
    </source>
</evidence>
<dbReference type="Pfam" id="PF26130">
    <property type="entry name" value="PB1-like"/>
    <property type="match status" value="1"/>
</dbReference>
<evidence type="ECO:0008006" key="6">
    <source>
        <dbReference type="Google" id="ProtNLM"/>
    </source>
</evidence>
<proteinExistence type="predicted"/>
<keyword evidence="5" id="KW-1185">Reference proteome</keyword>
<dbReference type="InterPro" id="IPR004332">
    <property type="entry name" value="Transposase_MuDR"/>
</dbReference>